<dbReference type="RefSeq" id="WP_189482165.1">
    <property type="nucleotide sequence ID" value="NZ_BMYR01000005.1"/>
</dbReference>
<proteinExistence type="predicted"/>
<dbReference type="PANTHER" id="PTHR43434:SF24">
    <property type="entry name" value="HYDROLASE-RELATED"/>
    <property type="match status" value="1"/>
</dbReference>
<gene>
    <name evidence="1" type="ORF">GCM10008111_15380</name>
</gene>
<dbReference type="Pfam" id="PF13419">
    <property type="entry name" value="HAD_2"/>
    <property type="match status" value="1"/>
</dbReference>
<comment type="caution">
    <text evidence="1">The sequence shown here is derived from an EMBL/GenBank/DDBJ whole genome shotgun (WGS) entry which is preliminary data.</text>
</comment>
<accession>A0ABQ2WL00</accession>
<evidence type="ECO:0000313" key="2">
    <source>
        <dbReference type="Proteomes" id="UP000634667"/>
    </source>
</evidence>
<reference evidence="2" key="1">
    <citation type="journal article" date="2019" name="Int. J. Syst. Evol. Microbiol.">
        <title>The Global Catalogue of Microorganisms (GCM) 10K type strain sequencing project: providing services to taxonomists for standard genome sequencing and annotation.</title>
        <authorList>
            <consortium name="The Broad Institute Genomics Platform"/>
            <consortium name="The Broad Institute Genome Sequencing Center for Infectious Disease"/>
            <person name="Wu L."/>
            <person name="Ma J."/>
        </authorList>
    </citation>
    <scope>NUCLEOTIDE SEQUENCE [LARGE SCALE GENOMIC DNA]</scope>
    <source>
        <strain evidence="2">KCTC 23723</strain>
    </source>
</reference>
<name>A0ABQ2WL00_9ALTE</name>
<dbReference type="SFLD" id="SFLDS00003">
    <property type="entry name" value="Haloacid_Dehalogenase"/>
    <property type="match status" value="1"/>
</dbReference>
<dbReference type="Gene3D" id="3.40.50.1000">
    <property type="entry name" value="HAD superfamily/HAD-like"/>
    <property type="match status" value="1"/>
</dbReference>
<dbReference type="Gene3D" id="1.10.150.240">
    <property type="entry name" value="Putative phosphatase, domain 2"/>
    <property type="match status" value="1"/>
</dbReference>
<dbReference type="InterPro" id="IPR023214">
    <property type="entry name" value="HAD_sf"/>
</dbReference>
<organism evidence="1 2">
    <name type="scientific">Alishewanella tabrizica</name>
    <dbReference type="NCBI Taxonomy" id="671278"/>
    <lineage>
        <taxon>Bacteria</taxon>
        <taxon>Pseudomonadati</taxon>
        <taxon>Pseudomonadota</taxon>
        <taxon>Gammaproteobacteria</taxon>
        <taxon>Alteromonadales</taxon>
        <taxon>Alteromonadaceae</taxon>
        <taxon>Alishewanella</taxon>
    </lineage>
</organism>
<dbReference type="SFLD" id="SFLDG01129">
    <property type="entry name" value="C1.5:_HAD__Beta-PGM__Phosphata"/>
    <property type="match status" value="1"/>
</dbReference>
<dbReference type="InterPro" id="IPR036412">
    <property type="entry name" value="HAD-like_sf"/>
</dbReference>
<dbReference type="InterPro" id="IPR041492">
    <property type="entry name" value="HAD_2"/>
</dbReference>
<dbReference type="InterPro" id="IPR023198">
    <property type="entry name" value="PGP-like_dom2"/>
</dbReference>
<evidence type="ECO:0000313" key="1">
    <source>
        <dbReference type="EMBL" id="GGW60118.1"/>
    </source>
</evidence>
<keyword evidence="2" id="KW-1185">Reference proteome</keyword>
<dbReference type="InterPro" id="IPR006439">
    <property type="entry name" value="HAD-SF_hydro_IA"/>
</dbReference>
<dbReference type="PANTHER" id="PTHR43434">
    <property type="entry name" value="PHOSPHOGLYCOLATE PHOSPHATASE"/>
    <property type="match status" value="1"/>
</dbReference>
<dbReference type="NCBIfam" id="TIGR01549">
    <property type="entry name" value="HAD-SF-IA-v1"/>
    <property type="match status" value="1"/>
</dbReference>
<protein>
    <submittedName>
        <fullName evidence="1">Haloacid dehalogenase</fullName>
    </submittedName>
</protein>
<dbReference type="SUPFAM" id="SSF56784">
    <property type="entry name" value="HAD-like"/>
    <property type="match status" value="1"/>
</dbReference>
<dbReference type="EMBL" id="BMYR01000005">
    <property type="protein sequence ID" value="GGW60118.1"/>
    <property type="molecule type" value="Genomic_DNA"/>
</dbReference>
<sequence length="221" mass="23968">MSDVKLVIFDWDGTVMDSVGRIVSSMRAAASYVGVAVPSVEEVKHIIGLSIDPALAKLFPDADSAQREALFVHYRDQYVLHDTTPTPLFDGAEALFKQLAEQNVLLAVATGKARKGLDRIFNETGLAQYFATSRCADEAQSKPHPDMLQQIIQELGVNSAEAVMVGDTSHDLKMAQAIAMPRVGVSHGAHDVAVLQHYQPLAIIDYLADLPAVIFKEGIRG</sequence>
<dbReference type="InterPro" id="IPR050155">
    <property type="entry name" value="HAD-like_hydrolase_sf"/>
</dbReference>
<dbReference type="Proteomes" id="UP000634667">
    <property type="component" value="Unassembled WGS sequence"/>
</dbReference>
<dbReference type="NCBIfam" id="TIGR01509">
    <property type="entry name" value="HAD-SF-IA-v3"/>
    <property type="match status" value="1"/>
</dbReference>